<gene>
    <name evidence="1" type="ORF">C5E45_34810</name>
</gene>
<name>A0A2S6A5B8_9NOCA</name>
<accession>A0A2S6A5B8</accession>
<sequence>MFRGGAICITYKQALTILAKLPPRHITSLFAQPTQQIFGIPVDQMIFEGNGLVAVGGVRGSCSPARGLK</sequence>
<evidence type="ECO:0000313" key="1">
    <source>
        <dbReference type="EMBL" id="PPJ27496.1"/>
    </source>
</evidence>
<comment type="caution">
    <text evidence="1">The sequence shown here is derived from an EMBL/GenBank/DDBJ whole genome shotgun (WGS) entry which is preliminary data.</text>
</comment>
<dbReference type="EMBL" id="PSZC01000063">
    <property type="protein sequence ID" value="PPJ27496.1"/>
    <property type="molecule type" value="Genomic_DNA"/>
</dbReference>
<reference evidence="1 2" key="1">
    <citation type="submission" date="2018-02" db="EMBL/GenBank/DDBJ databases">
        <title>8 Nocardia nova and 1 Nocardia cyriacigeorgica strain used for evolution to TMP-SMX.</title>
        <authorList>
            <person name="Mehta H."/>
            <person name="Weng J."/>
            <person name="Shamoo Y."/>
        </authorList>
    </citation>
    <scope>NUCLEOTIDE SEQUENCE [LARGE SCALE GENOMIC DNA]</scope>
    <source>
        <strain evidence="1 2">MDA3139</strain>
    </source>
</reference>
<dbReference type="Proteomes" id="UP000239874">
    <property type="component" value="Unassembled WGS sequence"/>
</dbReference>
<dbReference type="AlphaFoldDB" id="A0A2S6A5B8"/>
<organism evidence="1 2">
    <name type="scientific">Nocardia nova</name>
    <dbReference type="NCBI Taxonomy" id="37330"/>
    <lineage>
        <taxon>Bacteria</taxon>
        <taxon>Bacillati</taxon>
        <taxon>Actinomycetota</taxon>
        <taxon>Actinomycetes</taxon>
        <taxon>Mycobacteriales</taxon>
        <taxon>Nocardiaceae</taxon>
        <taxon>Nocardia</taxon>
    </lineage>
</organism>
<protein>
    <submittedName>
        <fullName evidence="1">Uncharacterized protein</fullName>
    </submittedName>
</protein>
<proteinExistence type="predicted"/>
<evidence type="ECO:0000313" key="2">
    <source>
        <dbReference type="Proteomes" id="UP000239874"/>
    </source>
</evidence>